<proteinExistence type="predicted"/>
<keyword evidence="3" id="KW-1185">Reference proteome</keyword>
<evidence type="ECO:0000313" key="3">
    <source>
        <dbReference type="Proteomes" id="UP001160148"/>
    </source>
</evidence>
<gene>
    <name evidence="2" type="ORF">MEUPH1_LOCUS3306</name>
</gene>
<dbReference type="AlphaFoldDB" id="A0AAV0VQ26"/>
<feature type="region of interest" description="Disordered" evidence="1">
    <location>
        <begin position="1"/>
        <end position="111"/>
    </location>
</feature>
<sequence length="217" mass="24349">MITEMTTSSVLPTGGGKIKRPSFKSRGRCWIEHQPNRELQGLPDDPGVGAVHHGRRTGVKVQRGGGGRQPGGLNAGHHEKSEQNASKRVYNQDKGHYSPGKRRRGTGHGREVRVDLAKEALYQPDGRSADQLKPADGRGTSYCHKTADSCRISHCHTTADYRRTTESRRSSDFRGLSYCRKTAVCRGTEEDHRSSNYRGRPYRNTTANCRRRAEHRR</sequence>
<evidence type="ECO:0000313" key="2">
    <source>
        <dbReference type="EMBL" id="CAI6346392.1"/>
    </source>
</evidence>
<dbReference type="EMBL" id="CARXXK010000001">
    <property type="protein sequence ID" value="CAI6346392.1"/>
    <property type="molecule type" value="Genomic_DNA"/>
</dbReference>
<reference evidence="2 3" key="1">
    <citation type="submission" date="2023-01" db="EMBL/GenBank/DDBJ databases">
        <authorList>
            <person name="Whitehead M."/>
        </authorList>
    </citation>
    <scope>NUCLEOTIDE SEQUENCE [LARGE SCALE GENOMIC DNA]</scope>
</reference>
<dbReference type="Proteomes" id="UP001160148">
    <property type="component" value="Unassembled WGS sequence"/>
</dbReference>
<protein>
    <submittedName>
        <fullName evidence="2">Uncharacterized protein</fullName>
    </submittedName>
</protein>
<feature type="compositionally biased region" description="Polar residues" evidence="1">
    <location>
        <begin position="1"/>
        <end position="11"/>
    </location>
</feature>
<organism evidence="2 3">
    <name type="scientific">Macrosiphum euphorbiae</name>
    <name type="common">potato aphid</name>
    <dbReference type="NCBI Taxonomy" id="13131"/>
    <lineage>
        <taxon>Eukaryota</taxon>
        <taxon>Metazoa</taxon>
        <taxon>Ecdysozoa</taxon>
        <taxon>Arthropoda</taxon>
        <taxon>Hexapoda</taxon>
        <taxon>Insecta</taxon>
        <taxon>Pterygota</taxon>
        <taxon>Neoptera</taxon>
        <taxon>Paraneoptera</taxon>
        <taxon>Hemiptera</taxon>
        <taxon>Sternorrhyncha</taxon>
        <taxon>Aphidomorpha</taxon>
        <taxon>Aphidoidea</taxon>
        <taxon>Aphididae</taxon>
        <taxon>Macrosiphini</taxon>
        <taxon>Macrosiphum</taxon>
    </lineage>
</organism>
<feature type="compositionally biased region" description="Gly residues" evidence="1">
    <location>
        <begin position="63"/>
        <end position="74"/>
    </location>
</feature>
<feature type="compositionally biased region" description="Basic residues" evidence="1">
    <location>
        <begin position="17"/>
        <end position="27"/>
    </location>
</feature>
<feature type="region of interest" description="Disordered" evidence="1">
    <location>
        <begin position="190"/>
        <end position="217"/>
    </location>
</feature>
<name>A0AAV0VQ26_9HEMI</name>
<comment type="caution">
    <text evidence="2">The sequence shown here is derived from an EMBL/GenBank/DDBJ whole genome shotgun (WGS) entry which is preliminary data.</text>
</comment>
<evidence type="ECO:0000256" key="1">
    <source>
        <dbReference type="SAM" id="MobiDB-lite"/>
    </source>
</evidence>
<accession>A0AAV0VQ26</accession>